<dbReference type="InterPro" id="IPR007991">
    <property type="entry name" value="RNA_pol_I_trans_ini_fac_RRN3"/>
</dbReference>
<organism evidence="3 4">
    <name type="scientific">Cyclotella atomus</name>
    <dbReference type="NCBI Taxonomy" id="382360"/>
    <lineage>
        <taxon>Eukaryota</taxon>
        <taxon>Sar</taxon>
        <taxon>Stramenopiles</taxon>
        <taxon>Ochrophyta</taxon>
        <taxon>Bacillariophyta</taxon>
        <taxon>Coscinodiscophyceae</taxon>
        <taxon>Thalassiosirophycidae</taxon>
        <taxon>Stephanodiscales</taxon>
        <taxon>Stephanodiscaceae</taxon>
        <taxon>Cyclotella</taxon>
    </lineage>
</organism>
<name>A0ABD3N3G9_9STRA</name>
<comment type="caution">
    <text evidence="3">The sequence shown here is derived from an EMBL/GenBank/DDBJ whole genome shotgun (WGS) entry which is preliminary data.</text>
</comment>
<accession>A0ABD3N3G9</accession>
<feature type="region of interest" description="Disordered" evidence="2">
    <location>
        <begin position="1"/>
        <end position="42"/>
    </location>
</feature>
<dbReference type="PANTHER" id="PTHR12790">
    <property type="entry name" value="TRANSCRIPTION INITIATION FACTOR IA RRN3"/>
    <property type="match status" value="1"/>
</dbReference>
<gene>
    <name evidence="3" type="ORF">ACHAWO_013122</name>
</gene>
<feature type="region of interest" description="Disordered" evidence="2">
    <location>
        <begin position="296"/>
        <end position="316"/>
    </location>
</feature>
<proteinExistence type="inferred from homology"/>
<evidence type="ECO:0000313" key="4">
    <source>
        <dbReference type="Proteomes" id="UP001530400"/>
    </source>
</evidence>
<feature type="compositionally biased region" description="Polar residues" evidence="2">
    <location>
        <begin position="1"/>
        <end position="14"/>
    </location>
</feature>
<evidence type="ECO:0000256" key="2">
    <source>
        <dbReference type="SAM" id="MobiDB-lite"/>
    </source>
</evidence>
<dbReference type="EMBL" id="JALLPJ020001337">
    <property type="protein sequence ID" value="KAL3769102.1"/>
    <property type="molecule type" value="Genomic_DNA"/>
</dbReference>
<keyword evidence="4" id="KW-1185">Reference proteome</keyword>
<comment type="similarity">
    <text evidence="1">Belongs to the RRN3 family.</text>
</comment>
<evidence type="ECO:0000313" key="3">
    <source>
        <dbReference type="EMBL" id="KAL3769102.1"/>
    </source>
</evidence>
<feature type="compositionally biased region" description="Polar residues" evidence="2">
    <location>
        <begin position="957"/>
        <end position="967"/>
    </location>
</feature>
<dbReference type="Proteomes" id="UP001530400">
    <property type="component" value="Unassembled WGS sequence"/>
</dbReference>
<feature type="region of interest" description="Disordered" evidence="2">
    <location>
        <begin position="921"/>
        <end position="990"/>
    </location>
</feature>
<protein>
    <submittedName>
        <fullName evidence="3">Uncharacterized protein</fullName>
    </submittedName>
</protein>
<dbReference type="PANTHER" id="PTHR12790:SF0">
    <property type="entry name" value="RNA POLYMERASE I-SPECIFIC TRANSCRIPTION INITIATION FACTOR RRN3-RELATED"/>
    <property type="match status" value="1"/>
</dbReference>
<feature type="compositionally biased region" description="Low complexity" evidence="2">
    <location>
        <begin position="18"/>
        <end position="33"/>
    </location>
</feature>
<feature type="compositionally biased region" description="Acidic residues" evidence="2">
    <location>
        <begin position="926"/>
        <end position="954"/>
    </location>
</feature>
<evidence type="ECO:0000256" key="1">
    <source>
        <dbReference type="ARBA" id="ARBA00010098"/>
    </source>
</evidence>
<dbReference type="AlphaFoldDB" id="A0ABD3N3G9"/>
<feature type="region of interest" description="Disordered" evidence="2">
    <location>
        <begin position="53"/>
        <end position="72"/>
    </location>
</feature>
<sequence length="990" mass="111536">MTSKPSNLNESTVKSDVESAATAAEEEPSAVPAKQVDTSTVNSEQFHFFTIDPNERLPRPAPPTNTRETPKYNSVVTWAISSKHENAPSTSESNPTNKEYILEAARTHTFLTSLLKSKSDPDKLHGILHALLTSNHGREFHRLLSHPKEHAQLIHLLMRFDPFVPGLHSIASLKVLENIRTQRRLQHPQRNAENTHDTESARVQIQMSSIVIKEHTEYIKPAKWFLEYDMADVHLYLIVCLVSNNSLLGVSAVRAVWKLLTDFGVKWMNDREEQKKKNRAKLLLLRRHADSCTPPPAKRRCCEANGSSTDSHVEDEVHETPEGLKLVPGMNGLCVDFVKEHFFLNAEEEEDICSDRLPRGRVKRLLLALLNIFRLNHRSKNDLLHEMTTNFPHYKTSPPALHRWYIHMCLQMVHLVPTLEGPVMNLLVDQALEMDVQIKISDKGTVFLDETEDDDEEQQLNASSTQKRSYQIISHENILSVGKSNKNLGCSDDSDEITEIAERLDNLMNILCQRIDKLTTFAPDSVSEALAAVVNARRLYRHLDDIFDKKVRNTHRSKFVPFIFFVLFGKEHDALEAVGKLMAERNYMSPSNVAGLDTLKDRNGEVNEVIAASISQTDFLYRDFCAKLIDLFYNPVEAGELPSQTLVCTLASFVSRATYVCAETVCETVAAILQWAEVYIEAHSESHGTPALVRRQSSGLGNTKHQRDIHALFYTACQSAFYIMCFRGAEALHYYNAAWRQRDNPESEYASPESVNLGAKRWKAICQHPLQPLKYCLESVRVEFLYMAEDLHLFVEESTGDDLLNQEDEAKKFIQQLWSANDQKANGDKSKTVTPKRKRSSIISTAATQEKKRMDGGVGGLGKGSNPLDSYFPFDPYLLQSSYKHVHPFYRNWEDCILTMDELEGAPAVEGGVVDEEVLVQGGGNESDDDDGSALTDSGDEQEDGDDEESDDDESKSNPSPVNSKTLEGSGLEVEIRRCRAMSTGSQASW</sequence>
<dbReference type="Pfam" id="PF05327">
    <property type="entry name" value="RRN3"/>
    <property type="match status" value="2"/>
</dbReference>
<reference evidence="3 4" key="1">
    <citation type="submission" date="2024-10" db="EMBL/GenBank/DDBJ databases">
        <title>Updated reference genomes for cyclostephanoid diatoms.</title>
        <authorList>
            <person name="Roberts W.R."/>
            <person name="Alverson A.J."/>
        </authorList>
    </citation>
    <scope>NUCLEOTIDE SEQUENCE [LARGE SCALE GENOMIC DNA]</scope>
    <source>
        <strain evidence="3 4">AJA010-31</strain>
    </source>
</reference>